<dbReference type="Ensembl" id="ENST00000691455.1">
    <property type="protein sequence ID" value="ENSP00000510265.1"/>
    <property type="gene ID" value="ENSG00000122126.19"/>
</dbReference>
<dbReference type="OpenTargets" id="ENSG00000122126"/>
<reference evidence="1 2" key="1">
    <citation type="journal article" date="2001" name="Nature">
        <title>Initial sequencing and analysis of the human genome.</title>
        <authorList>
            <consortium name="International Human Genome Sequencing Consortium"/>
            <person name="Lander E.S."/>
            <person name="Linton L.M."/>
            <person name="Birren B."/>
            <person name="Nusbaum C."/>
            <person name="Zody M.C."/>
            <person name="Baldwin J."/>
            <person name="Devon K."/>
            <person name="Dewar K."/>
            <person name="Doyle M."/>
            <person name="FitzHugh W."/>
            <person name="Funke R."/>
            <person name="Gage D."/>
            <person name="Harris K."/>
            <person name="Heaford A."/>
            <person name="Howland J."/>
            <person name="Kann L."/>
            <person name="Lehoczky J."/>
            <person name="LeVine R."/>
            <person name="McEwan P."/>
            <person name="McKernan K."/>
            <person name="Meldrim J."/>
            <person name="Mesirov J.P."/>
            <person name="Miranda C."/>
            <person name="Morris W."/>
            <person name="Naylor J."/>
            <person name="Raymond C."/>
            <person name="Rosetti M."/>
            <person name="Santos R."/>
            <person name="Sheridan A."/>
            <person name="Sougnez C."/>
            <person name="Stange-Thomann N."/>
            <person name="Stojanovic N."/>
            <person name="Subramanian A."/>
            <person name="Wyman D."/>
            <person name="Rogers J."/>
            <person name="Sulston J."/>
            <person name="Ainscough R."/>
            <person name="Beck S."/>
            <person name="Bentley D."/>
            <person name="Burton J."/>
            <person name="Clee C."/>
            <person name="Carter N."/>
            <person name="Coulson A."/>
            <person name="Deadman R."/>
            <person name="Deloukas P."/>
            <person name="Dunham A."/>
            <person name="Dunham I."/>
            <person name="Durbin R."/>
            <person name="French L."/>
            <person name="Grafham D."/>
            <person name="Gregory S."/>
            <person name="Hubbard T."/>
            <person name="Humphray S."/>
            <person name="Hunt A."/>
            <person name="Jones M."/>
            <person name="Lloyd C."/>
            <person name="McMurray A."/>
            <person name="Matthews L."/>
            <person name="Mercer S."/>
            <person name="Milne S."/>
            <person name="Mullikin J.C."/>
            <person name="Mungall A."/>
            <person name="Plumb R."/>
            <person name="Ross M."/>
            <person name="Shownkeen R."/>
            <person name="Sims S."/>
            <person name="Waterston R.H."/>
            <person name="Wilson R.K."/>
            <person name="Hillier L.W."/>
            <person name="McPherson J.D."/>
            <person name="Marra M.A."/>
            <person name="Mardis E.R."/>
            <person name="Fulton L.A."/>
            <person name="Chinwalla A.T."/>
            <person name="Pepin K.H."/>
            <person name="Gish W.R."/>
            <person name="Chissoe S.L."/>
            <person name="Wendl M.C."/>
            <person name="Delehaunty K.D."/>
            <person name="Miner T.L."/>
            <person name="Delehaunty A."/>
            <person name="Kramer J.B."/>
            <person name="Cook L.L."/>
            <person name="Fulton R.S."/>
            <person name="Johnson D.L."/>
            <person name="Minx P.J."/>
            <person name="Clifton S.W."/>
            <person name="Hawkins T."/>
            <person name="Branscomb E."/>
            <person name="Predki P."/>
            <person name="Richardson P."/>
            <person name="Wenning S."/>
            <person name="Slezak T."/>
            <person name="Doggett N."/>
            <person name="Cheng J.F."/>
            <person name="Olsen A."/>
            <person name="Lucas S."/>
            <person name="Elkin C."/>
            <person name="Uberbacher E."/>
            <person name="Frazier M."/>
            <person name="Gibbs R.A."/>
            <person name="Muzny D.M."/>
            <person name="Scherer S.E."/>
            <person name="Bouck J.B."/>
            <person name="Sodergren E.J."/>
            <person name="Worley K.C."/>
            <person name="Rives C.M."/>
            <person name="Gorrell J.H."/>
            <person name="Metzker M.L."/>
            <person name="Naylor S.L."/>
            <person name="Kucherlapati R.S."/>
            <person name="Nelson D.L."/>
            <person name="Weinstock G.M."/>
            <person name="Sakaki Y."/>
            <person name="Fujiyama A."/>
            <person name="Hattori M."/>
            <person name="Yada T."/>
            <person name="Toyoda A."/>
            <person name="Itoh T."/>
            <person name="Kawagoe C."/>
            <person name="Watanabe H."/>
            <person name="Totoki Y."/>
            <person name="Taylor T."/>
            <person name="Weissenbach J."/>
            <person name="Heilig R."/>
            <person name="Saurin W."/>
            <person name="Artiguenave F."/>
            <person name="Brottier P."/>
            <person name="Bruls T."/>
            <person name="Pelletier E."/>
            <person name="Robert C."/>
            <person name="Wincker P."/>
            <person name="Smith D.R."/>
            <person name="Doucette-Stamm L."/>
            <person name="Rubenfield M."/>
            <person name="Weinstock K."/>
            <person name="Lee H.M."/>
            <person name="Dubois J."/>
            <person name="Rosenthal A."/>
            <person name="Platzer M."/>
            <person name="Nyakatura G."/>
            <person name="Taudien S."/>
            <person name="Rump A."/>
            <person name="Yang H."/>
            <person name="Yu J."/>
            <person name="Wang J."/>
            <person name="Huang G."/>
            <person name="Gu J."/>
            <person name="Hood L."/>
            <person name="Rowen L."/>
            <person name="Madan A."/>
            <person name="Qin S."/>
            <person name="Davis R.W."/>
            <person name="Federspiel N.A."/>
            <person name="Abola A.P."/>
            <person name="Proctor M.J."/>
            <person name="Myers R.M."/>
            <person name="Schmutz J."/>
            <person name="Dickson M."/>
            <person name="Grimwood J."/>
            <person name="Cox D.R."/>
            <person name="Olson M.V."/>
            <person name="Kaul R."/>
            <person name="Raymond C."/>
            <person name="Shimizu N."/>
            <person name="Kawasaki K."/>
            <person name="Minoshima S."/>
            <person name="Evans G.A."/>
            <person name="Athanasiou M."/>
            <person name="Schultz R."/>
            <person name="Roe B.A."/>
            <person name="Chen F."/>
            <person name="Pan H."/>
            <person name="Ramser J."/>
            <person name="Lehrach H."/>
            <person name="Reinhardt R."/>
            <person name="McCombie W.R."/>
            <person name="de la Bastide M."/>
            <person name="Dedhia N."/>
            <person name="Blocker H."/>
            <person name="Hornischer K."/>
            <person name="Nordsiek G."/>
            <person name="Agarwala R."/>
            <person name="Aravind L."/>
            <person name="Bailey J.A."/>
            <person name="Bateman A."/>
            <person name="Batzoglou S."/>
            <person name="Birney E."/>
            <person name="Bork P."/>
            <person name="Brown D.G."/>
            <person name="Burge C.B."/>
            <person name="Cerutti L."/>
            <person name="Chen H.C."/>
            <person name="Church D."/>
            <person name="Clamp M."/>
            <person name="Copley R.R."/>
            <person name="Doerks T."/>
            <person name="Eddy S.R."/>
            <person name="Eichler E.E."/>
            <person name="Furey T.S."/>
            <person name="Galagan J."/>
            <person name="Gilbert J.G."/>
            <person name="Harmon C."/>
            <person name="Hayashizaki Y."/>
            <person name="Haussler D."/>
            <person name="Hermjakob H."/>
            <person name="Hokamp K."/>
            <person name="Jang W."/>
            <person name="Johnson L.S."/>
            <person name="Jones T.A."/>
            <person name="Kasif S."/>
            <person name="Kaspryzk A."/>
            <person name="Kennedy S."/>
            <person name="Kent W.J."/>
            <person name="Kitts P."/>
            <person name="Koonin E.V."/>
            <person name="Korf I."/>
            <person name="Kulp D."/>
            <person name="Lancet D."/>
            <person name="Lowe T.M."/>
            <person name="McLysaght A."/>
            <person name="Mikkelsen T."/>
            <person name="Moran J.V."/>
            <person name="Mulder N."/>
            <person name="Pollara V.J."/>
            <person name="Ponting C.P."/>
            <person name="Schuler G."/>
            <person name="Schultz J."/>
            <person name="Slater G."/>
            <person name="Smit A.F."/>
            <person name="Stupka E."/>
            <person name="Szustakowski J."/>
            <person name="Thierry-Mieg D."/>
            <person name="Thierry-Mieg J."/>
            <person name="Wagner L."/>
            <person name="Wallis J."/>
            <person name="Wheeler R."/>
            <person name="Williams A."/>
            <person name="Wolf Y.I."/>
            <person name="Wolfe K.H."/>
            <person name="Yang S.P."/>
            <person name="Yeh R.F."/>
            <person name="Collins F."/>
            <person name="Guyer M.S."/>
            <person name="Peterson J."/>
            <person name="Felsenfeld A."/>
            <person name="Wetterstrand K.A."/>
            <person name="Patrinos A."/>
            <person name="Morgan M.J."/>
            <person name="de Jong P."/>
            <person name="Catanese J.J."/>
            <person name="Osoegawa K."/>
            <person name="Shizuya H."/>
            <person name="Choi S."/>
            <person name="Chen Y.J."/>
        </authorList>
    </citation>
    <scope>NUCLEOTIDE SEQUENCE [LARGE SCALE GENOMIC DNA]</scope>
</reference>
<dbReference type="HGNC" id="HGNC:8108">
    <property type="gene designation" value="OCRL"/>
</dbReference>
<dbReference type="EMBL" id="AL662877">
    <property type="status" value="NOT_ANNOTATED_CDS"/>
    <property type="molecule type" value="Genomic_DNA"/>
</dbReference>
<dbReference type="GeneTree" id="ENSGT00940000157996"/>
<dbReference type="AlphaFoldDB" id="A0A8I5KYX7"/>
<keyword evidence="2" id="KW-1185">Reference proteome</keyword>
<evidence type="ECO:0000313" key="2">
    <source>
        <dbReference type="Proteomes" id="UP000005640"/>
    </source>
</evidence>
<dbReference type="EMBL" id="AL138745">
    <property type="status" value="NOT_ANNOTATED_CDS"/>
    <property type="molecule type" value="Genomic_DNA"/>
</dbReference>
<organism evidence="1 2">
    <name type="scientific">Homo sapiens</name>
    <name type="common">Human</name>
    <dbReference type="NCBI Taxonomy" id="9606"/>
    <lineage>
        <taxon>Eukaryota</taxon>
        <taxon>Metazoa</taxon>
        <taxon>Chordata</taxon>
        <taxon>Craniata</taxon>
        <taxon>Vertebrata</taxon>
        <taxon>Euteleostomi</taxon>
        <taxon>Mammalia</taxon>
        <taxon>Eutheria</taxon>
        <taxon>Euarchontoglires</taxon>
        <taxon>Primates</taxon>
        <taxon>Haplorrhini</taxon>
        <taxon>Catarrhini</taxon>
        <taxon>Hominidae</taxon>
        <taxon>Homo</taxon>
    </lineage>
</organism>
<dbReference type="SMR" id="A0A8I5KYX7"/>
<reference evidence="1 2" key="2">
    <citation type="journal article" date="2004" name="Nature">
        <title>Finishing the euchromatic sequence of the human genome.</title>
        <authorList>
            <consortium name="International Human Genome Sequencing Consortium"/>
        </authorList>
    </citation>
    <scope>NUCLEOTIDE SEQUENCE [LARGE SCALE GENOMIC DNA]</scope>
</reference>
<dbReference type="Ensembl" id="ENST00000691455.1">
    <property type="protein sequence ID" value="ENSP00000510265.1"/>
    <property type="gene ID" value="ENSG00000122126.18"/>
</dbReference>
<sequence length="45" mass="5206">MEPPLPVGAQPLAPFIWFLVSIWVYRTLHSTHELSRWKGACPIFL</sequence>
<gene>
    <name evidence="1" type="primary">OCRL</name>
</gene>
<protein>
    <submittedName>
        <fullName evidence="1">OCRL inositol polyphosphate-5-phosphatase</fullName>
    </submittedName>
</protein>
<dbReference type="EMBL" id="AL022162">
    <property type="status" value="NOT_ANNOTATED_CDS"/>
    <property type="molecule type" value="Genomic_DNA"/>
</dbReference>
<dbReference type="OrthoDB" id="7862313at2759"/>
<reference evidence="1 2" key="3">
    <citation type="journal article" date="2005" name="Nature">
        <title>The DNA sequence of the human X chromosome.</title>
        <authorList>
            <person name="Ross M.T."/>
            <person name="Grafham D.V."/>
            <person name="Coffey A.J."/>
            <person name="Scherer S."/>
            <person name="McLay K."/>
            <person name="Muzny D."/>
            <person name="Platzer M."/>
            <person name="Howell G.R."/>
            <person name="Burrows C."/>
            <person name="Bird C.P."/>
            <person name="Frankish A."/>
            <person name="Lovell F.L."/>
            <person name="Howe K.L."/>
            <person name="Ashurst J.L."/>
            <person name="Fulton R.S."/>
            <person name="Sudbrak R."/>
            <person name="Wen G."/>
            <person name="Jones M.C."/>
            <person name="Hurles M.E."/>
            <person name="Andrews T.D."/>
            <person name="Scott C.E."/>
            <person name="Searle S."/>
            <person name="Ramser J."/>
            <person name="Whittaker A."/>
            <person name="Deadman R."/>
            <person name="Carter N.P."/>
            <person name="Hunt S.E."/>
            <person name="Chen R."/>
            <person name="Cree A."/>
            <person name="Gunaratne P."/>
            <person name="Havlak P."/>
            <person name="Hodgson A."/>
            <person name="Metzker M.L."/>
            <person name="Richards S."/>
            <person name="Scott G."/>
            <person name="Steffen D."/>
            <person name="Sodergren E."/>
            <person name="Wheeler D.A."/>
            <person name="Worley K.C."/>
            <person name="Ainscough R."/>
            <person name="Ambrose K.D."/>
            <person name="Ansari-Lari M.A."/>
            <person name="Aradhya S."/>
            <person name="Ashwell R.I."/>
            <person name="Babbage A.K."/>
            <person name="Bagguley C.L."/>
            <person name="Ballabio A."/>
            <person name="Banerjee R."/>
            <person name="Barker G.E."/>
            <person name="Barlow K.F."/>
            <person name="Barrett I.P."/>
            <person name="Bates K.N."/>
            <person name="Beare D.M."/>
            <person name="Beasley H."/>
            <person name="Beasley O."/>
            <person name="Beck A."/>
            <person name="Bethel G."/>
            <person name="Blechschmidt K."/>
            <person name="Brady N."/>
            <person name="Bray-Allen S."/>
            <person name="Bridgeman A.M."/>
            <person name="Brown A.J."/>
            <person name="Brown M.J."/>
            <person name="Bonnin D."/>
            <person name="Bruford E.A."/>
            <person name="Buhay C."/>
            <person name="Burch P."/>
            <person name="Burford D."/>
            <person name="Burgess J."/>
            <person name="Burrill W."/>
            <person name="Burton J."/>
            <person name="Bye J.M."/>
            <person name="Carder C."/>
            <person name="Carrel L."/>
            <person name="Chako J."/>
            <person name="Chapman J.C."/>
            <person name="Chavez D."/>
            <person name="Chen E."/>
            <person name="Chen G."/>
            <person name="Chen Y."/>
            <person name="Chen Z."/>
            <person name="Chinault C."/>
            <person name="Ciccodicola A."/>
            <person name="Clark S.Y."/>
            <person name="Clarke G."/>
            <person name="Clee C.M."/>
            <person name="Clegg S."/>
            <person name="Clerc-Blankenburg K."/>
            <person name="Clifford K."/>
            <person name="Cobley V."/>
            <person name="Cole C.G."/>
            <person name="Conquer J.S."/>
            <person name="Corby N."/>
            <person name="Connor R.E."/>
            <person name="David R."/>
            <person name="Davies J."/>
            <person name="Davis C."/>
            <person name="Davis J."/>
            <person name="Delgado O."/>
            <person name="Deshazo D."/>
            <person name="Dhami P."/>
            <person name="Ding Y."/>
            <person name="Dinh H."/>
            <person name="Dodsworth S."/>
            <person name="Draper H."/>
            <person name="Dugan-Rocha S."/>
            <person name="Dunham A."/>
            <person name="Dunn M."/>
            <person name="Durbin K.J."/>
            <person name="Dutta I."/>
            <person name="Eades T."/>
            <person name="Ellwood M."/>
            <person name="Emery-Cohen A."/>
            <person name="Errington H."/>
            <person name="Evans K.L."/>
            <person name="Faulkner L."/>
            <person name="Francis F."/>
            <person name="Frankland J."/>
            <person name="Fraser A.E."/>
            <person name="Galgoczy P."/>
            <person name="Gilbert J."/>
            <person name="Gill R."/>
            <person name="Glockner G."/>
            <person name="Gregory S.G."/>
            <person name="Gribble S."/>
            <person name="Griffiths C."/>
            <person name="Grocock R."/>
            <person name="Gu Y."/>
            <person name="Gwilliam R."/>
            <person name="Hamilton C."/>
            <person name="Hart E.A."/>
            <person name="Hawes A."/>
            <person name="Heath P.D."/>
            <person name="Heitmann K."/>
            <person name="Hennig S."/>
            <person name="Hernandez J."/>
            <person name="Hinzmann B."/>
            <person name="Ho S."/>
            <person name="Hoffs M."/>
            <person name="Howden P.J."/>
            <person name="Huckle E.J."/>
            <person name="Hume J."/>
            <person name="Hunt P.J."/>
            <person name="Hunt A.R."/>
            <person name="Isherwood J."/>
            <person name="Jacob L."/>
            <person name="Johnson D."/>
            <person name="Jones S."/>
            <person name="de Jong P.J."/>
            <person name="Joseph S.S."/>
            <person name="Keenan S."/>
            <person name="Kelly S."/>
            <person name="Kershaw J.K."/>
            <person name="Khan Z."/>
            <person name="Kioschis P."/>
            <person name="Klages S."/>
            <person name="Knights A.J."/>
            <person name="Kosiura A."/>
            <person name="Kovar-Smith C."/>
            <person name="Laird G.K."/>
            <person name="Langford C."/>
            <person name="Lawlor S."/>
            <person name="Leversha M."/>
            <person name="Lewis L."/>
            <person name="Liu W."/>
            <person name="Lloyd C."/>
            <person name="Lloyd D.M."/>
            <person name="Loulseged H."/>
            <person name="Loveland J.E."/>
            <person name="Lovell J.D."/>
            <person name="Lozado R."/>
            <person name="Lu J."/>
            <person name="Lyne R."/>
            <person name="Ma J."/>
            <person name="Maheshwari M."/>
            <person name="Matthews L.H."/>
            <person name="McDowall J."/>
            <person name="McLaren S."/>
            <person name="McMurray A."/>
            <person name="Meidl P."/>
            <person name="Meitinger T."/>
            <person name="Milne S."/>
            <person name="Miner G."/>
            <person name="Mistry S.L."/>
            <person name="Morgan M."/>
            <person name="Morris S."/>
            <person name="Muller I."/>
            <person name="Mullikin J.C."/>
            <person name="Nguyen N."/>
            <person name="Nordsiek G."/>
            <person name="Nyakatura G."/>
            <person name="O'Dell C.N."/>
            <person name="Okwuonu G."/>
            <person name="Palmer S."/>
            <person name="Pandian R."/>
            <person name="Parker D."/>
            <person name="Parrish J."/>
            <person name="Pasternak S."/>
            <person name="Patel D."/>
            <person name="Pearce A.V."/>
            <person name="Pearson D.M."/>
            <person name="Pelan S.E."/>
            <person name="Perez L."/>
            <person name="Porter K.M."/>
            <person name="Ramsey Y."/>
            <person name="Reichwald K."/>
            <person name="Rhodes S."/>
            <person name="Ridler K.A."/>
            <person name="Schlessinger D."/>
            <person name="Schueler M.G."/>
            <person name="Sehra H.K."/>
            <person name="Shaw-Smith C."/>
            <person name="Shen H."/>
            <person name="Sheridan E.M."/>
            <person name="Shownkeen R."/>
            <person name="Skuce C.D."/>
            <person name="Smith M.L."/>
            <person name="Sotheran E.C."/>
            <person name="Steingruber H.E."/>
            <person name="Steward C.A."/>
            <person name="Storey R."/>
            <person name="Swann R.M."/>
            <person name="Swarbreck D."/>
            <person name="Tabor P.E."/>
            <person name="Taudien S."/>
            <person name="Taylor T."/>
            <person name="Teague B."/>
            <person name="Thomas K."/>
            <person name="Thorpe A."/>
            <person name="Timms K."/>
            <person name="Tracey A."/>
            <person name="Trevanion S."/>
            <person name="Tromans A.C."/>
            <person name="d'Urso M."/>
            <person name="Verduzco D."/>
            <person name="Villasana D."/>
            <person name="Waldron L."/>
            <person name="Wall M."/>
            <person name="Wang Q."/>
            <person name="Warren J."/>
            <person name="Warry G.L."/>
            <person name="Wei X."/>
            <person name="West A."/>
            <person name="Whitehead S.L."/>
            <person name="Whiteley M.N."/>
            <person name="Wilkinson J.E."/>
            <person name="Willey D.L."/>
            <person name="Williams G."/>
            <person name="Williams L."/>
            <person name="Williamson A."/>
            <person name="Williamson H."/>
            <person name="Wilming L."/>
            <person name="Woodmansey R.L."/>
            <person name="Wray P.W."/>
            <person name="Yen J."/>
            <person name="Zhang J."/>
            <person name="Zhou J."/>
            <person name="Zoghbi H."/>
            <person name="Zorilla S."/>
            <person name="Buck D."/>
            <person name="Reinhardt R."/>
            <person name="Poustka A."/>
            <person name="Rosenthal A."/>
            <person name="Lehrach H."/>
            <person name="Meindl A."/>
            <person name="Minx P.J."/>
            <person name="Hillier L.W."/>
            <person name="Willard H.F."/>
            <person name="Wilson R.K."/>
            <person name="Waterston R.H."/>
            <person name="Rice C.M."/>
            <person name="Vaudin M."/>
            <person name="Coulson A."/>
            <person name="Nelson D.L."/>
            <person name="Weinstock G."/>
            <person name="Sulston J.E."/>
            <person name="Durbin R."/>
            <person name="Hubbard T."/>
            <person name="Gibbs R.A."/>
            <person name="Beck S."/>
            <person name="Rogers J."/>
            <person name="Bentley D.R."/>
        </authorList>
    </citation>
    <scope>NUCLEOTIDE SEQUENCE [LARGE SCALE GENOMIC DNA]</scope>
</reference>
<evidence type="ECO:0000313" key="1">
    <source>
        <dbReference type="Ensembl" id="ENSP00000510265.1"/>
    </source>
</evidence>
<reference evidence="1" key="5">
    <citation type="submission" date="2025-09" db="UniProtKB">
        <authorList>
            <consortium name="Ensembl"/>
        </authorList>
    </citation>
    <scope>IDENTIFICATION</scope>
</reference>
<name>A0A8I5KYX7_HUMAN</name>
<dbReference type="Proteomes" id="UP000005640">
    <property type="component" value="Chromosome X"/>
</dbReference>
<accession>A0A8I5KYX7</accession>
<reference evidence="1" key="4">
    <citation type="submission" date="2025-08" db="UniProtKB">
        <authorList>
            <consortium name="Ensembl"/>
        </authorList>
    </citation>
    <scope>IDENTIFICATION</scope>
</reference>
<proteinExistence type="predicted"/>